<reference evidence="2" key="1">
    <citation type="submission" date="2019-05" db="EMBL/GenBank/DDBJ databases">
        <authorList>
            <person name="Piombo E."/>
        </authorList>
    </citation>
    <scope>NUCLEOTIDE SEQUENCE</scope>
    <source>
        <strain evidence="2">C2S</strain>
    </source>
</reference>
<accession>A0A2H3RKZ0</accession>
<gene>
    <name evidence="2" type="ORF">C2S_12878</name>
</gene>
<dbReference type="EMBL" id="CABFJX010000421">
    <property type="protein sequence ID" value="VTT83806.1"/>
    <property type="molecule type" value="Genomic_DNA"/>
</dbReference>
<dbReference type="AlphaFoldDB" id="A0A2H3RKZ0"/>
<proteinExistence type="predicted"/>
<organism evidence="2 3">
    <name type="scientific">Fusarium fujikuroi</name>
    <name type="common">Bakanae and foot rot disease fungus</name>
    <name type="synonym">Gibberella fujikuroi</name>
    <dbReference type="NCBI Taxonomy" id="5127"/>
    <lineage>
        <taxon>Eukaryota</taxon>
        <taxon>Fungi</taxon>
        <taxon>Dikarya</taxon>
        <taxon>Ascomycota</taxon>
        <taxon>Pezizomycotina</taxon>
        <taxon>Sordariomycetes</taxon>
        <taxon>Hypocreomycetidae</taxon>
        <taxon>Hypocreales</taxon>
        <taxon>Nectriaceae</taxon>
        <taxon>Fusarium</taxon>
        <taxon>Fusarium fujikuroi species complex</taxon>
    </lineage>
</organism>
<evidence type="ECO:0000313" key="3">
    <source>
        <dbReference type="Proteomes" id="UP000760494"/>
    </source>
</evidence>
<dbReference type="Proteomes" id="UP000760494">
    <property type="component" value="Unassembled WGS sequence"/>
</dbReference>
<comment type="caution">
    <text evidence="2">The sequence shown here is derived from an EMBL/GenBank/DDBJ whole genome shotgun (WGS) entry which is preliminary data.</text>
</comment>
<name>A0A2H3RKZ0_FUSFU</name>
<sequence length="59" mass="6492">MDQSRANYAAISPKQVESGGQSVQPVIPAKHGGVKMDRWLKETPKDEPYHGLATTKTKK</sequence>
<evidence type="ECO:0000313" key="2">
    <source>
        <dbReference type="EMBL" id="VTT83806.1"/>
    </source>
</evidence>
<feature type="compositionally biased region" description="Basic and acidic residues" evidence="1">
    <location>
        <begin position="34"/>
        <end position="49"/>
    </location>
</feature>
<evidence type="ECO:0000256" key="1">
    <source>
        <dbReference type="SAM" id="MobiDB-lite"/>
    </source>
</evidence>
<protein>
    <submittedName>
        <fullName evidence="2">Uncharacterized protein</fullName>
    </submittedName>
</protein>
<feature type="region of interest" description="Disordered" evidence="1">
    <location>
        <begin position="1"/>
        <end position="59"/>
    </location>
</feature>